<dbReference type="InterPro" id="IPR012338">
    <property type="entry name" value="Beta-lactam/transpept-like"/>
</dbReference>
<dbReference type="Pfam" id="PF07943">
    <property type="entry name" value="PBP5_C"/>
    <property type="match status" value="1"/>
</dbReference>
<dbReference type="InterPro" id="IPR015956">
    <property type="entry name" value="Peniciliin-bd_prot_C_sf"/>
</dbReference>
<dbReference type="AlphaFoldDB" id="A0A3B1ASR0"/>
<feature type="domain" description="Peptidase S11 D-Ala-D-Ala carboxypeptidase A C-terminal" evidence="13">
    <location>
        <begin position="285"/>
        <end position="375"/>
    </location>
</feature>
<dbReference type="GO" id="GO:0009002">
    <property type="term" value="F:serine-type D-Ala-D-Ala carboxypeptidase activity"/>
    <property type="evidence" value="ECO:0007669"/>
    <property type="project" value="UniProtKB-EC"/>
</dbReference>
<proteinExistence type="inferred from homology"/>
<comment type="function">
    <text evidence="1">Removes C-terminal D-alanyl residues from sugar-peptide cell wall precursors.</text>
</comment>
<dbReference type="GO" id="GO:0071555">
    <property type="term" value="P:cell wall organization"/>
    <property type="evidence" value="ECO:0007669"/>
    <property type="project" value="UniProtKB-KW"/>
</dbReference>
<gene>
    <name evidence="14" type="ORF">MNBD_GAMMA22-3106</name>
</gene>
<keyword evidence="5 14" id="KW-0121">Carboxypeptidase</keyword>
<dbReference type="Pfam" id="PF00768">
    <property type="entry name" value="Peptidase_S11"/>
    <property type="match status" value="1"/>
</dbReference>
<dbReference type="SMART" id="SM00936">
    <property type="entry name" value="PBP5_C"/>
    <property type="match status" value="1"/>
</dbReference>
<dbReference type="InterPro" id="IPR037167">
    <property type="entry name" value="Peptidase_S11_C_sf"/>
</dbReference>
<dbReference type="UniPathway" id="UPA00219"/>
<evidence type="ECO:0000256" key="12">
    <source>
        <dbReference type="ARBA" id="ARBA00034000"/>
    </source>
</evidence>
<dbReference type="PANTHER" id="PTHR21581">
    <property type="entry name" value="D-ALANYL-D-ALANINE CARBOXYPEPTIDASE"/>
    <property type="match status" value="1"/>
</dbReference>
<evidence type="ECO:0000256" key="6">
    <source>
        <dbReference type="ARBA" id="ARBA00022670"/>
    </source>
</evidence>
<protein>
    <recommendedName>
        <fullName evidence="4">serine-type D-Ala-D-Ala carboxypeptidase</fullName>
        <ecNumber evidence="4">3.4.16.4</ecNumber>
    </recommendedName>
</protein>
<reference evidence="14" key="1">
    <citation type="submission" date="2018-06" db="EMBL/GenBank/DDBJ databases">
        <authorList>
            <person name="Zhirakovskaya E."/>
        </authorList>
    </citation>
    <scope>NUCLEOTIDE SEQUENCE</scope>
</reference>
<dbReference type="InterPro" id="IPR012907">
    <property type="entry name" value="Peptidase_S11_C"/>
</dbReference>
<dbReference type="Gene3D" id="2.60.410.10">
    <property type="entry name" value="D-Ala-D-Ala carboxypeptidase, C-terminal domain"/>
    <property type="match status" value="1"/>
</dbReference>
<dbReference type="SUPFAM" id="SSF56601">
    <property type="entry name" value="beta-lactamase/transpeptidase-like"/>
    <property type="match status" value="1"/>
</dbReference>
<name>A0A3B1ASR0_9ZZZZ</name>
<accession>A0A3B1ASR0</accession>
<dbReference type="PRINTS" id="PR00725">
    <property type="entry name" value="DADACBPTASE1"/>
</dbReference>
<organism evidence="14">
    <name type="scientific">hydrothermal vent metagenome</name>
    <dbReference type="NCBI Taxonomy" id="652676"/>
    <lineage>
        <taxon>unclassified sequences</taxon>
        <taxon>metagenomes</taxon>
        <taxon>ecological metagenomes</taxon>
    </lineage>
</organism>
<keyword evidence="8 14" id="KW-0378">Hydrolase</keyword>
<dbReference type="GO" id="GO:0009252">
    <property type="term" value="P:peptidoglycan biosynthetic process"/>
    <property type="evidence" value="ECO:0007669"/>
    <property type="project" value="UniProtKB-UniPathway"/>
</dbReference>
<dbReference type="EMBL" id="UOFS01000048">
    <property type="protein sequence ID" value="VAX01260.1"/>
    <property type="molecule type" value="Genomic_DNA"/>
</dbReference>
<comment type="similarity">
    <text evidence="3">Belongs to the peptidase S11 family.</text>
</comment>
<comment type="pathway">
    <text evidence="2">Cell wall biogenesis; peptidoglycan biosynthesis.</text>
</comment>
<evidence type="ECO:0000256" key="8">
    <source>
        <dbReference type="ARBA" id="ARBA00022801"/>
    </source>
</evidence>
<comment type="catalytic activity">
    <reaction evidence="12">
        <text>Preferential cleavage: (Ac)2-L-Lys-D-Ala-|-D-Ala. Also transpeptidation of peptidyl-alanyl moieties that are N-acyl substituents of D-alanine.</text>
        <dbReference type="EC" id="3.4.16.4"/>
    </reaction>
</comment>
<evidence type="ECO:0000256" key="3">
    <source>
        <dbReference type="ARBA" id="ARBA00007164"/>
    </source>
</evidence>
<keyword evidence="7" id="KW-0732">Signal</keyword>
<evidence type="ECO:0000256" key="11">
    <source>
        <dbReference type="ARBA" id="ARBA00023316"/>
    </source>
</evidence>
<dbReference type="Gene3D" id="3.40.710.10">
    <property type="entry name" value="DD-peptidase/beta-lactamase superfamily"/>
    <property type="match status" value="1"/>
</dbReference>
<keyword evidence="10" id="KW-0573">Peptidoglycan synthesis</keyword>
<keyword evidence="11" id="KW-0961">Cell wall biogenesis/degradation</keyword>
<evidence type="ECO:0000256" key="4">
    <source>
        <dbReference type="ARBA" id="ARBA00012448"/>
    </source>
</evidence>
<evidence type="ECO:0000256" key="10">
    <source>
        <dbReference type="ARBA" id="ARBA00022984"/>
    </source>
</evidence>
<dbReference type="PANTHER" id="PTHR21581:SF6">
    <property type="entry name" value="TRAFFICKING PROTEIN PARTICLE COMPLEX SUBUNIT 12"/>
    <property type="match status" value="1"/>
</dbReference>
<evidence type="ECO:0000256" key="2">
    <source>
        <dbReference type="ARBA" id="ARBA00004752"/>
    </source>
</evidence>
<dbReference type="EC" id="3.4.16.4" evidence="4"/>
<evidence type="ECO:0000256" key="1">
    <source>
        <dbReference type="ARBA" id="ARBA00003217"/>
    </source>
</evidence>
<evidence type="ECO:0000256" key="9">
    <source>
        <dbReference type="ARBA" id="ARBA00022960"/>
    </source>
</evidence>
<dbReference type="GO" id="GO:0006508">
    <property type="term" value="P:proteolysis"/>
    <property type="evidence" value="ECO:0007669"/>
    <property type="project" value="UniProtKB-KW"/>
</dbReference>
<dbReference type="GO" id="GO:0008360">
    <property type="term" value="P:regulation of cell shape"/>
    <property type="evidence" value="ECO:0007669"/>
    <property type="project" value="UniProtKB-KW"/>
</dbReference>
<dbReference type="InterPro" id="IPR001967">
    <property type="entry name" value="Peptidase_S11_N"/>
</dbReference>
<keyword evidence="6" id="KW-0645">Protease</keyword>
<evidence type="ECO:0000259" key="13">
    <source>
        <dbReference type="SMART" id="SM00936"/>
    </source>
</evidence>
<dbReference type="InterPro" id="IPR018044">
    <property type="entry name" value="Peptidase_S11"/>
</dbReference>
<evidence type="ECO:0000256" key="5">
    <source>
        <dbReference type="ARBA" id="ARBA00022645"/>
    </source>
</evidence>
<keyword evidence="9" id="KW-0133">Cell shape</keyword>
<evidence type="ECO:0000313" key="14">
    <source>
        <dbReference type="EMBL" id="VAX01260.1"/>
    </source>
</evidence>
<sequence>MIKKQLSTRILSLILPPILPLSFILFFHHSLVSAAAVIPSAPKISAKAYVLMDFRSGTVLAKQNDDQRIEPASLTKIMTAYAVFTELNNGSIKLEDKVLISEAAWRMKGSRMFIEVNKRVDVKSLILGMIVQSGNDASVALAEHVAGSEETFAALMNKHAATLGMKDTHFVNSTGWPNKEHYTTASDLAKLARAIISDFPEYYKWYSIKEYTFNDITQPNRNKLLWIDERVDGIKTGHTDSAGYCLITSAENKGMRLISIVAGTKSEKLRVSASRKLLNYGFRFYESHVLYQANEQLTARRIYKGDVDEIQLGLLEPLYVTIPRGQRNKIKASMSIDQNISAPVFKGQQYGTLDINLGKTKLASRKLVAITDIPEGGLWSRLVDGFILLFL</sequence>
<evidence type="ECO:0000256" key="7">
    <source>
        <dbReference type="ARBA" id="ARBA00022729"/>
    </source>
</evidence>
<dbReference type="SUPFAM" id="SSF69189">
    <property type="entry name" value="Penicillin-binding protein associated domain"/>
    <property type="match status" value="1"/>
</dbReference>